<gene>
    <name evidence="2" type="ORF">Dgeo_3054</name>
</gene>
<keyword evidence="2" id="KW-0614">Plasmid</keyword>
<reference evidence="2" key="1">
    <citation type="submission" date="2007-10" db="EMBL/GenBank/DDBJ databases">
        <title>Complete sequence of Plasmid2 pDGEO02 of Deinococcus geothermalis DSM 11300.</title>
        <authorList>
            <consortium name="US DOE Joint Genome Institute"/>
            <person name="Copeland A."/>
            <person name="Lucas S."/>
            <person name="Lapidus A."/>
            <person name="Barry K."/>
            <person name="Detter J.C."/>
            <person name="Glavina del Rio T."/>
            <person name="Hammon N."/>
            <person name="Israni S."/>
            <person name="Dalin E."/>
            <person name="Tice H."/>
            <person name="Pitluck S."/>
            <person name="Brettin T."/>
            <person name="Bruce D."/>
            <person name="Han C."/>
            <person name="Tapia R."/>
            <person name="Saunders E."/>
            <person name="Gilna P."/>
            <person name="Schmutz J."/>
            <person name="Larimer F."/>
            <person name="Land M."/>
            <person name="Hauser L."/>
            <person name="Kyrpides N."/>
            <person name="Kim E."/>
            <person name="Daly M.J."/>
            <person name="Fredrickson J.K."/>
            <person name="Makarova K.S."/>
            <person name="Gaidamakova E.K."/>
            <person name="Zhai M."/>
            <person name="Richardson P."/>
        </authorList>
    </citation>
    <scope>NUCLEOTIDE SEQUENCE [LARGE SCALE GENOMIC DNA]</scope>
    <source>
        <strain evidence="2">DSM 11300</strain>
        <plasmid evidence="2">pDGEO02</plasmid>
    </source>
</reference>
<dbReference type="HOGENOM" id="CLU_1118731_0_0_0"/>
<sequence>MPLDPQKRNAVAALIEEGMAQVQQGETFAKAAQDPLDQDFEGLDEARASSDAAHEEDQDDSDGADNTDAADADDEDEADGDDDDSDDDEDDADDAPGEGRLSKADGDWVDAMPLLEAIDRKYDLILERLGGMNLLYEEVQGIKGQVGTLAKAVQSSAQGTLTLAKAIAPHADAPLPPKSKRVAVPTAIMSKADADESPAVFFAKAEQALTAGRIGVSDLALLNGTVNTRGLAGARAALPQLFALVEAK</sequence>
<dbReference type="AlphaFoldDB" id="A8ZRI6"/>
<dbReference type="RefSeq" id="WP_012173292.1">
    <property type="nucleotide sequence ID" value="NC_009939.1"/>
</dbReference>
<geneLocation type="plasmid" evidence="2 3">
    <name>pDGEO02</name>
</geneLocation>
<accession>A8ZRI6</accession>
<name>A8ZRI6_DEIGD</name>
<dbReference type="KEGG" id="dge:Dgeo_3054"/>
<evidence type="ECO:0000313" key="3">
    <source>
        <dbReference type="Proteomes" id="UP000002431"/>
    </source>
</evidence>
<evidence type="ECO:0000313" key="2">
    <source>
        <dbReference type="EMBL" id="ABW35095.1"/>
    </source>
</evidence>
<feature type="compositionally biased region" description="Acidic residues" evidence="1">
    <location>
        <begin position="56"/>
        <end position="96"/>
    </location>
</feature>
<organism evidence="2 3">
    <name type="scientific">Deinococcus geothermalis (strain DSM 11300 / CIP 105573 / AG-3a)</name>
    <dbReference type="NCBI Taxonomy" id="319795"/>
    <lineage>
        <taxon>Bacteria</taxon>
        <taxon>Thermotogati</taxon>
        <taxon>Deinococcota</taxon>
        <taxon>Deinococci</taxon>
        <taxon>Deinococcales</taxon>
        <taxon>Deinococcaceae</taxon>
        <taxon>Deinococcus</taxon>
    </lineage>
</organism>
<dbReference type="Proteomes" id="UP000002431">
    <property type="component" value="Plasmid pDGEO02"/>
</dbReference>
<protein>
    <submittedName>
        <fullName evidence="2">Uncharacterized protein</fullName>
    </submittedName>
</protein>
<feature type="region of interest" description="Disordered" evidence="1">
    <location>
        <begin position="25"/>
        <end position="105"/>
    </location>
</feature>
<keyword evidence="3" id="KW-1185">Reference proteome</keyword>
<feature type="compositionally biased region" description="Basic and acidic residues" evidence="1">
    <location>
        <begin position="44"/>
        <end position="55"/>
    </location>
</feature>
<proteinExistence type="predicted"/>
<dbReference type="EMBL" id="CP000856">
    <property type="protein sequence ID" value="ABW35095.1"/>
    <property type="molecule type" value="Genomic_DNA"/>
</dbReference>
<evidence type="ECO:0000256" key="1">
    <source>
        <dbReference type="SAM" id="MobiDB-lite"/>
    </source>
</evidence>